<dbReference type="Proteomes" id="UP000176424">
    <property type="component" value="Unassembled WGS sequence"/>
</dbReference>
<name>A0A1F4ZS58_9BACT</name>
<dbReference type="AlphaFoldDB" id="A0A1F4ZS58"/>
<protein>
    <submittedName>
        <fullName evidence="1">Uncharacterized protein</fullName>
    </submittedName>
</protein>
<reference evidence="1 2" key="1">
    <citation type="journal article" date="2016" name="Nat. Commun.">
        <title>Thousands of microbial genomes shed light on interconnected biogeochemical processes in an aquifer system.</title>
        <authorList>
            <person name="Anantharaman K."/>
            <person name="Brown C.T."/>
            <person name="Hug L.A."/>
            <person name="Sharon I."/>
            <person name="Castelle C.J."/>
            <person name="Probst A.J."/>
            <person name="Thomas B.C."/>
            <person name="Singh A."/>
            <person name="Wilkins M.J."/>
            <person name="Karaoz U."/>
            <person name="Brodie E.L."/>
            <person name="Williams K.H."/>
            <person name="Hubbard S.S."/>
            <person name="Banfield J.F."/>
        </authorList>
    </citation>
    <scope>NUCLEOTIDE SEQUENCE [LARGE SCALE GENOMIC DNA]</scope>
</reference>
<accession>A0A1F4ZS58</accession>
<evidence type="ECO:0000313" key="1">
    <source>
        <dbReference type="EMBL" id="OGD09201.1"/>
    </source>
</evidence>
<comment type="caution">
    <text evidence="1">The sequence shown here is derived from an EMBL/GenBank/DDBJ whole genome shotgun (WGS) entry which is preliminary data.</text>
</comment>
<gene>
    <name evidence="1" type="ORF">A2397_04430</name>
</gene>
<dbReference type="EMBL" id="MEXR01000037">
    <property type="protein sequence ID" value="OGD09201.1"/>
    <property type="molecule type" value="Genomic_DNA"/>
</dbReference>
<organism evidence="1 2">
    <name type="scientific">Candidatus Amesbacteria bacterium RIFOXYB1_FULL_44_23</name>
    <dbReference type="NCBI Taxonomy" id="1797263"/>
    <lineage>
        <taxon>Bacteria</taxon>
        <taxon>Candidatus Amesiibacteriota</taxon>
    </lineage>
</organism>
<proteinExistence type="predicted"/>
<evidence type="ECO:0000313" key="2">
    <source>
        <dbReference type="Proteomes" id="UP000176424"/>
    </source>
</evidence>
<sequence length="166" mass="19157">MTDPDFQKLMKKVEDLKKSGNFDLSLEEDLSIAVMNLVSLEEHFFFTSQKTGKPDYLKLLEQTREIRKKLLARMIDKHEGETWCISKHLLAASMRVMEVATKLQSTGKTKEAQEMFADSYKIYSLFWALRLKLLSLKNVKKISDPKSGDPWSMSDIVSQLVDCCKE</sequence>
<dbReference type="STRING" id="1797263.A2397_04430"/>